<reference evidence="2" key="1">
    <citation type="submission" date="2018-04" db="EMBL/GenBank/DDBJ databases">
        <title>Transcriptome of Schizaphis graminum biotype I.</title>
        <authorList>
            <person name="Scully E.D."/>
            <person name="Geib S.M."/>
            <person name="Palmer N.A."/>
            <person name="Koch K."/>
            <person name="Bradshaw J."/>
            <person name="Heng-Moss T."/>
            <person name="Sarath G."/>
        </authorList>
    </citation>
    <scope>NUCLEOTIDE SEQUENCE</scope>
</reference>
<sequence>MLLKSMDSEFLIAIQVVKVVFSYGLPLCKCFQKYDIDLKEAIQLAECNVSMLEDLRQNIEKEFKLMYKEAEKMADFLDINISIKRISKKQANRANIFSEDKTIQPETYYRITIAIPYIDSFINNLKERFLVHKHILKGFQCIFSGNIDFQEFEELVNFYLDTDVQTVIAELKIWHSKLNITNKHPTIAIDALRLCDSSIFPNLHQLLKILCTLPVSTSTPERTFSCLKRLKTYLRNTMNEVKINSYFSYLGLV</sequence>
<gene>
    <name evidence="2" type="primary">PRKRIR_33</name>
    <name evidence="2" type="ORF">g.56000</name>
</gene>
<evidence type="ECO:0000313" key="2">
    <source>
        <dbReference type="EMBL" id="MBY20332.1"/>
    </source>
</evidence>
<proteinExistence type="predicted"/>
<accession>A0A2S2NTI0</accession>
<evidence type="ECO:0000259" key="1">
    <source>
        <dbReference type="Pfam" id="PF05699"/>
    </source>
</evidence>
<feature type="domain" description="HAT C-terminal dimerisation" evidence="1">
    <location>
        <begin position="196"/>
        <end position="238"/>
    </location>
</feature>
<protein>
    <submittedName>
        <fullName evidence="2">Repressor of the inhibitor of the protein kinase</fullName>
    </submittedName>
</protein>
<dbReference type="Pfam" id="PF05699">
    <property type="entry name" value="Dimer_Tnp_hAT"/>
    <property type="match status" value="1"/>
</dbReference>
<dbReference type="GO" id="GO:0016301">
    <property type="term" value="F:kinase activity"/>
    <property type="evidence" value="ECO:0007669"/>
    <property type="project" value="UniProtKB-KW"/>
</dbReference>
<keyword evidence="2" id="KW-0418">Kinase</keyword>
<dbReference type="GO" id="GO:0046983">
    <property type="term" value="F:protein dimerization activity"/>
    <property type="evidence" value="ECO:0007669"/>
    <property type="project" value="InterPro"/>
</dbReference>
<dbReference type="SUPFAM" id="SSF53098">
    <property type="entry name" value="Ribonuclease H-like"/>
    <property type="match status" value="1"/>
</dbReference>
<dbReference type="EMBL" id="GGMR01007713">
    <property type="protein sequence ID" value="MBY20332.1"/>
    <property type="molecule type" value="Transcribed_RNA"/>
</dbReference>
<dbReference type="InterPro" id="IPR012337">
    <property type="entry name" value="RNaseH-like_sf"/>
</dbReference>
<dbReference type="InterPro" id="IPR008906">
    <property type="entry name" value="HATC_C_dom"/>
</dbReference>
<dbReference type="PANTHER" id="PTHR46289:SF14">
    <property type="entry name" value="DUF4371 DOMAIN-CONTAINING PROTEIN"/>
    <property type="match status" value="1"/>
</dbReference>
<dbReference type="AlphaFoldDB" id="A0A2S2NTI0"/>
<organism evidence="2">
    <name type="scientific">Schizaphis graminum</name>
    <name type="common">Green bug aphid</name>
    <dbReference type="NCBI Taxonomy" id="13262"/>
    <lineage>
        <taxon>Eukaryota</taxon>
        <taxon>Metazoa</taxon>
        <taxon>Ecdysozoa</taxon>
        <taxon>Arthropoda</taxon>
        <taxon>Hexapoda</taxon>
        <taxon>Insecta</taxon>
        <taxon>Pterygota</taxon>
        <taxon>Neoptera</taxon>
        <taxon>Paraneoptera</taxon>
        <taxon>Hemiptera</taxon>
        <taxon>Sternorrhyncha</taxon>
        <taxon>Aphidomorpha</taxon>
        <taxon>Aphidoidea</taxon>
        <taxon>Aphididae</taxon>
        <taxon>Aphidini</taxon>
        <taxon>Schizaphis</taxon>
    </lineage>
</organism>
<dbReference type="PANTHER" id="PTHR46289">
    <property type="entry name" value="52 KDA REPRESSOR OF THE INHIBITOR OF THE PROTEIN KINASE-LIKE PROTEIN-RELATED"/>
    <property type="match status" value="1"/>
</dbReference>
<name>A0A2S2NTI0_SCHGA</name>
<keyword evidence="2" id="KW-0808">Transferase</keyword>
<dbReference type="InterPro" id="IPR052958">
    <property type="entry name" value="IFN-induced_PKR_regulator"/>
</dbReference>